<gene>
    <name evidence="2" type="ORF">HPHI1048_LOCUS3223</name>
</gene>
<sequence>MGTCKCWAPHHALHQPFRVHAGSVTRHRCPLSLASMSSEQNSQIAVERRSVLALAISLTFLPRNVQAAIPTQEEYNVGSGTVIRPKQSKREARKEFKASPSSTAEAVETLKDAERLVQSFDEYAKNMAWDDIRAELLTAPLANQKFSKPDRPAILFSTFFGFKSEKELMKTLNIDKQAANRIEKLRKEASLTLMELAEFAFTNRVVFFNEEDKKTVAELSEKNLQVDLDEALRLVQDAKERIREIIDSLSTA</sequence>
<dbReference type="EMBL" id="HBEO01004508">
    <property type="protein sequence ID" value="CAD8470804.1"/>
    <property type="molecule type" value="Transcribed_RNA"/>
</dbReference>
<organism evidence="2">
    <name type="scientific">Hanusia phi</name>
    <dbReference type="NCBI Taxonomy" id="3032"/>
    <lineage>
        <taxon>Eukaryota</taxon>
        <taxon>Cryptophyceae</taxon>
        <taxon>Pyrenomonadales</taxon>
        <taxon>Geminigeraceae</taxon>
        <taxon>Hanusia</taxon>
    </lineage>
</organism>
<proteinExistence type="predicted"/>
<dbReference type="AlphaFoldDB" id="A0A7S0E077"/>
<feature type="coiled-coil region" evidence="1">
    <location>
        <begin position="221"/>
        <end position="248"/>
    </location>
</feature>
<reference evidence="2" key="1">
    <citation type="submission" date="2021-01" db="EMBL/GenBank/DDBJ databases">
        <authorList>
            <person name="Corre E."/>
            <person name="Pelletier E."/>
            <person name="Niang G."/>
            <person name="Scheremetjew M."/>
            <person name="Finn R."/>
            <person name="Kale V."/>
            <person name="Holt S."/>
            <person name="Cochrane G."/>
            <person name="Meng A."/>
            <person name="Brown T."/>
            <person name="Cohen L."/>
        </authorList>
    </citation>
    <scope>NUCLEOTIDE SEQUENCE</scope>
    <source>
        <strain evidence="2">CCMP325</strain>
    </source>
</reference>
<name>A0A7S0E077_9CRYP</name>
<accession>A0A7S0E077</accession>
<protein>
    <submittedName>
        <fullName evidence="2">Uncharacterized protein</fullName>
    </submittedName>
</protein>
<evidence type="ECO:0000313" key="2">
    <source>
        <dbReference type="EMBL" id="CAD8470804.1"/>
    </source>
</evidence>
<keyword evidence="1" id="KW-0175">Coiled coil</keyword>
<evidence type="ECO:0000256" key="1">
    <source>
        <dbReference type="SAM" id="Coils"/>
    </source>
</evidence>